<feature type="signal peptide" evidence="2">
    <location>
        <begin position="1"/>
        <end position="32"/>
    </location>
</feature>
<evidence type="ECO:0000313" key="3">
    <source>
        <dbReference type="EMBL" id="ODR91434.1"/>
    </source>
</evidence>
<dbReference type="InterPro" id="IPR042100">
    <property type="entry name" value="Bug_dom1"/>
</dbReference>
<dbReference type="PIRSF" id="PIRSF017082">
    <property type="entry name" value="YflP"/>
    <property type="match status" value="1"/>
</dbReference>
<evidence type="ECO:0000256" key="2">
    <source>
        <dbReference type="SAM" id="SignalP"/>
    </source>
</evidence>
<dbReference type="RefSeq" id="WP_069458541.1">
    <property type="nucleotide sequence ID" value="NZ_LYBW01000056.1"/>
</dbReference>
<comment type="caution">
    <text evidence="3">The sequence shown here is derived from an EMBL/GenBank/DDBJ whole genome shotgun (WGS) entry which is preliminary data.</text>
</comment>
<protein>
    <recommendedName>
        <fullName evidence="5">Tricarboxylate transport protein TctC</fullName>
    </recommendedName>
</protein>
<dbReference type="SUPFAM" id="SSF53850">
    <property type="entry name" value="Periplasmic binding protein-like II"/>
    <property type="match status" value="1"/>
</dbReference>
<dbReference type="EMBL" id="LYBW01000056">
    <property type="protein sequence ID" value="ODR91434.1"/>
    <property type="molecule type" value="Genomic_DNA"/>
</dbReference>
<dbReference type="PANTHER" id="PTHR42928">
    <property type="entry name" value="TRICARBOXYLATE-BINDING PROTEIN"/>
    <property type="match status" value="1"/>
</dbReference>
<proteinExistence type="inferred from homology"/>
<evidence type="ECO:0008006" key="5">
    <source>
        <dbReference type="Google" id="ProtNLM"/>
    </source>
</evidence>
<dbReference type="Pfam" id="PF03401">
    <property type="entry name" value="TctC"/>
    <property type="match status" value="1"/>
</dbReference>
<evidence type="ECO:0000313" key="4">
    <source>
        <dbReference type="Proteomes" id="UP000094342"/>
    </source>
</evidence>
<dbReference type="Proteomes" id="UP000094342">
    <property type="component" value="Unassembled WGS sequence"/>
</dbReference>
<gene>
    <name evidence="3" type="ORF">A8M32_11655</name>
</gene>
<sequence length="333" mass="35251">MSVNLFKPARAFVATASFAVVATLGLSSPVAAETAWKPSGPVNVVMHTKPGGTADIFIRTLAQSLEPMIGQPVVVVNAPGAGGATQMAHVRQAKPDGLTIGINTMTHFTSMLTNLKGTFSVDDFSWIASTQEDPIIYFVRADSDIKSLPDLVAKAKASSGTVNIGGFGPVGSMQHLGTAMLESAADVKFNWVGFDSTPDIVTALLGGHVDVGVSNLGPTAPFFESKRIIGLGVLGEKRLDGLPDVPTFGEAGYEVDTSWVQVRGVFGPKDMPLELQQQIADTIHEAMKAKTYQDYARSTGVIDSTLGPKEYDAFVRDVSKIASKQLEAARLLQ</sequence>
<dbReference type="InterPro" id="IPR005064">
    <property type="entry name" value="BUG"/>
</dbReference>
<feature type="chain" id="PRO_5009138135" description="Tricarboxylate transport protein TctC" evidence="2">
    <location>
        <begin position="33"/>
        <end position="333"/>
    </location>
</feature>
<comment type="similarity">
    <text evidence="1">Belongs to the UPF0065 (bug) family.</text>
</comment>
<dbReference type="STRING" id="1752398.A8M32_11655"/>
<dbReference type="OrthoDB" id="7243230at2"/>
<dbReference type="Gene3D" id="3.40.190.10">
    <property type="entry name" value="Periplasmic binding protein-like II"/>
    <property type="match status" value="1"/>
</dbReference>
<evidence type="ECO:0000256" key="1">
    <source>
        <dbReference type="ARBA" id="ARBA00006987"/>
    </source>
</evidence>
<keyword evidence="2" id="KW-0732">Signal</keyword>
<reference evidence="4" key="1">
    <citation type="submission" date="2016-05" db="EMBL/GenBank/DDBJ databases">
        <authorList>
            <person name="Li Y."/>
        </authorList>
    </citation>
    <scope>NUCLEOTIDE SEQUENCE [LARGE SCALE GENOMIC DNA]</scope>
    <source>
        <strain evidence="4">YIC4027</strain>
    </source>
</reference>
<organism evidence="3 4">
    <name type="scientific">Sinorhizobium alkalisoli</name>
    <dbReference type="NCBI Taxonomy" id="1752398"/>
    <lineage>
        <taxon>Bacteria</taxon>
        <taxon>Pseudomonadati</taxon>
        <taxon>Pseudomonadota</taxon>
        <taxon>Alphaproteobacteria</taxon>
        <taxon>Hyphomicrobiales</taxon>
        <taxon>Rhizobiaceae</taxon>
        <taxon>Sinorhizobium/Ensifer group</taxon>
        <taxon>Sinorhizobium</taxon>
    </lineage>
</organism>
<name>A0A1E3VD29_9HYPH</name>
<dbReference type="Gene3D" id="3.40.190.150">
    <property type="entry name" value="Bordetella uptake gene, domain 1"/>
    <property type="match status" value="1"/>
</dbReference>
<dbReference type="PANTHER" id="PTHR42928:SF5">
    <property type="entry name" value="BLR1237 PROTEIN"/>
    <property type="match status" value="1"/>
</dbReference>
<keyword evidence="4" id="KW-1185">Reference proteome</keyword>
<dbReference type="CDD" id="cd07012">
    <property type="entry name" value="PBP2_Bug_TTT"/>
    <property type="match status" value="1"/>
</dbReference>
<dbReference type="AlphaFoldDB" id="A0A1E3VD29"/>
<accession>A0A1E3VD29</accession>